<keyword evidence="1" id="KW-0472">Membrane</keyword>
<reference evidence="2" key="1">
    <citation type="submission" date="2022-09" db="EMBL/GenBank/DDBJ databases">
        <title>Isolation and characterization of 3-chlorobenzoate degrading bacteria from soils in Shizuoka.</title>
        <authorList>
            <person name="Ifat A."/>
            <person name="Ogawa N."/>
            <person name="Kimbara K."/>
            <person name="Moriuchi R."/>
            <person name="Dohra H."/>
            <person name="Shintani M."/>
        </authorList>
    </citation>
    <scope>NUCLEOTIDE SEQUENCE</scope>
    <source>
        <strain evidence="2">19CS4-2</strain>
    </source>
</reference>
<evidence type="ECO:0000313" key="3">
    <source>
        <dbReference type="Proteomes" id="UP001055111"/>
    </source>
</evidence>
<comment type="caution">
    <text evidence="2">The sequence shown here is derived from an EMBL/GenBank/DDBJ whole genome shotgun (WGS) entry which is preliminary data.</text>
</comment>
<evidence type="ECO:0008006" key="4">
    <source>
        <dbReference type="Google" id="ProtNLM"/>
    </source>
</evidence>
<dbReference type="InterPro" id="IPR021741">
    <property type="entry name" value="DUF3311"/>
</dbReference>
<feature type="transmembrane region" description="Helical" evidence="1">
    <location>
        <begin position="84"/>
        <end position="106"/>
    </location>
</feature>
<organism evidence="2 3">
    <name type="scientific">Caballeronia novacaledonica</name>
    <dbReference type="NCBI Taxonomy" id="1544861"/>
    <lineage>
        <taxon>Bacteria</taxon>
        <taxon>Pseudomonadati</taxon>
        <taxon>Pseudomonadota</taxon>
        <taxon>Betaproteobacteria</taxon>
        <taxon>Burkholderiales</taxon>
        <taxon>Burkholderiaceae</taxon>
        <taxon>Caballeronia</taxon>
    </lineage>
</organism>
<dbReference type="AlphaFoldDB" id="A0AA37IHY6"/>
<dbReference type="Proteomes" id="UP001055111">
    <property type="component" value="Unassembled WGS sequence"/>
</dbReference>
<evidence type="ECO:0000256" key="1">
    <source>
        <dbReference type="SAM" id="Phobius"/>
    </source>
</evidence>
<dbReference type="EMBL" id="BPUS01000024">
    <property type="protein sequence ID" value="GJH29599.1"/>
    <property type="molecule type" value="Genomic_DNA"/>
</dbReference>
<proteinExistence type="predicted"/>
<keyword evidence="1" id="KW-0812">Transmembrane</keyword>
<gene>
    <name evidence="2" type="ORF">CBA19CS42_33805</name>
</gene>
<sequence length="118" mass="13377">MGDAARRWPQRLVLSGTTTGHFCLVILGRILFLSRMECLARANDHTEWSMLKFLIGIGLPFVGVIGLLPWAASNDFYVLGVPFIYAWIFGWFVLTSVCLQLCWVLFDKKTEQREAHGA</sequence>
<feature type="transmembrane region" description="Helical" evidence="1">
    <location>
        <begin position="12"/>
        <end position="32"/>
    </location>
</feature>
<keyword evidence="1" id="KW-1133">Transmembrane helix</keyword>
<name>A0AA37IHY6_9BURK</name>
<accession>A0AA37IHY6</accession>
<dbReference type="Pfam" id="PF11755">
    <property type="entry name" value="DUF3311"/>
    <property type="match status" value="1"/>
</dbReference>
<protein>
    <recommendedName>
        <fullName evidence="4">DUF3311 domain-containing protein</fullName>
    </recommendedName>
</protein>
<feature type="transmembrane region" description="Helical" evidence="1">
    <location>
        <begin position="53"/>
        <end position="72"/>
    </location>
</feature>
<evidence type="ECO:0000313" key="2">
    <source>
        <dbReference type="EMBL" id="GJH29599.1"/>
    </source>
</evidence>